<dbReference type="InterPro" id="IPR005349">
    <property type="entry name" value="TMEM14"/>
</dbReference>
<organism evidence="7 8">
    <name type="scientific">Nesidiocoris tenuis</name>
    <dbReference type="NCBI Taxonomy" id="355587"/>
    <lineage>
        <taxon>Eukaryota</taxon>
        <taxon>Metazoa</taxon>
        <taxon>Ecdysozoa</taxon>
        <taxon>Arthropoda</taxon>
        <taxon>Hexapoda</taxon>
        <taxon>Insecta</taxon>
        <taxon>Pterygota</taxon>
        <taxon>Neoptera</taxon>
        <taxon>Paraneoptera</taxon>
        <taxon>Hemiptera</taxon>
        <taxon>Heteroptera</taxon>
        <taxon>Panheteroptera</taxon>
        <taxon>Cimicomorpha</taxon>
        <taxon>Miridae</taxon>
        <taxon>Dicyphina</taxon>
        <taxon>Nesidiocoris</taxon>
    </lineage>
</organism>
<gene>
    <name evidence="7" type="ORF">NTJ_13178</name>
</gene>
<feature type="transmembrane region" description="Helical" evidence="6">
    <location>
        <begin position="29"/>
        <end position="47"/>
    </location>
</feature>
<sequence length="111" mass="11360">MQDYLGFAYAIVVAGGGIMGYVQAKSIPSLAAGLVFGSVIGFGAYQVTAHNRVAVSLVTSAALGSMMGFRAYKSGKFMPAGLITAISLGMAVRYAVMATSSTPAIEKPSRS</sequence>
<evidence type="ECO:0000256" key="6">
    <source>
        <dbReference type="SAM" id="Phobius"/>
    </source>
</evidence>
<dbReference type="InterPro" id="IPR044890">
    <property type="entry name" value="TMEM14_sf"/>
</dbReference>
<evidence type="ECO:0000256" key="2">
    <source>
        <dbReference type="ARBA" id="ARBA00007590"/>
    </source>
</evidence>
<reference evidence="7 8" key="1">
    <citation type="submission" date="2023-09" db="EMBL/GenBank/DDBJ databases">
        <title>Nesidiocoris tenuis whole genome shotgun sequence.</title>
        <authorList>
            <person name="Shibata T."/>
            <person name="Shimoda M."/>
            <person name="Kobayashi T."/>
            <person name="Uehara T."/>
        </authorList>
    </citation>
    <scope>NUCLEOTIDE SEQUENCE [LARGE SCALE GENOMIC DNA]</scope>
    <source>
        <strain evidence="7 8">Japan</strain>
    </source>
</reference>
<accession>A0ABN7B7K1</accession>
<dbReference type="Pfam" id="PF03647">
    <property type="entry name" value="Tmemb_14"/>
    <property type="match status" value="1"/>
</dbReference>
<evidence type="ECO:0000256" key="3">
    <source>
        <dbReference type="ARBA" id="ARBA00022692"/>
    </source>
</evidence>
<dbReference type="Proteomes" id="UP001307889">
    <property type="component" value="Chromosome 11"/>
</dbReference>
<evidence type="ECO:0000313" key="8">
    <source>
        <dbReference type="Proteomes" id="UP001307889"/>
    </source>
</evidence>
<keyword evidence="4 6" id="KW-1133">Transmembrane helix</keyword>
<comment type="similarity">
    <text evidence="2">Belongs to the TMEM14 family.</text>
</comment>
<evidence type="ECO:0000256" key="5">
    <source>
        <dbReference type="ARBA" id="ARBA00023136"/>
    </source>
</evidence>
<keyword evidence="5 6" id="KW-0472">Membrane</keyword>
<dbReference type="PANTHER" id="PTHR12668">
    <property type="entry name" value="TRANSMEMBRANE PROTEIN 14, 15"/>
    <property type="match status" value="1"/>
</dbReference>
<feature type="transmembrane region" description="Helical" evidence="6">
    <location>
        <begin position="6"/>
        <end position="22"/>
    </location>
</feature>
<dbReference type="PANTHER" id="PTHR12668:SF43">
    <property type="entry name" value="TRANSMEMBRANE PROTEIN 14 HOMOLOG"/>
    <property type="match status" value="1"/>
</dbReference>
<dbReference type="EMBL" id="AP028919">
    <property type="protein sequence ID" value="BET00361.1"/>
    <property type="molecule type" value="Genomic_DNA"/>
</dbReference>
<evidence type="ECO:0000313" key="7">
    <source>
        <dbReference type="EMBL" id="BET00361.1"/>
    </source>
</evidence>
<keyword evidence="3 6" id="KW-0812">Transmembrane</keyword>
<dbReference type="Gene3D" id="1.10.10.1740">
    <property type="entry name" value="Transmembrane protein 14-like"/>
    <property type="match status" value="1"/>
</dbReference>
<proteinExistence type="inferred from homology"/>
<evidence type="ECO:0000256" key="1">
    <source>
        <dbReference type="ARBA" id="ARBA00004370"/>
    </source>
</evidence>
<evidence type="ECO:0000256" key="4">
    <source>
        <dbReference type="ARBA" id="ARBA00022989"/>
    </source>
</evidence>
<comment type="subcellular location">
    <subcellularLocation>
        <location evidence="1">Membrane</location>
    </subcellularLocation>
</comment>
<keyword evidence="8" id="KW-1185">Reference proteome</keyword>
<protein>
    <submittedName>
        <fullName evidence="7">Transmembrane protein 14C</fullName>
    </submittedName>
</protein>
<feature type="transmembrane region" description="Helical" evidence="6">
    <location>
        <begin position="77"/>
        <end position="96"/>
    </location>
</feature>
<name>A0ABN7B7K1_9HEMI</name>